<dbReference type="CDD" id="cd07036">
    <property type="entry name" value="TPP_PYR_E1-PDHc-beta_like"/>
    <property type="match status" value="1"/>
</dbReference>
<gene>
    <name evidence="5" type="ORF">A3B35_02195</name>
</gene>
<keyword evidence="2" id="KW-0560">Oxidoreductase</keyword>
<dbReference type="Proteomes" id="UP000177215">
    <property type="component" value="Unassembled WGS sequence"/>
</dbReference>
<dbReference type="InterPro" id="IPR009014">
    <property type="entry name" value="Transketo_C/PFOR_II"/>
</dbReference>
<evidence type="ECO:0000259" key="4">
    <source>
        <dbReference type="SMART" id="SM00861"/>
    </source>
</evidence>
<accession>A0A1F6EWE7</accession>
<dbReference type="Gene3D" id="3.40.50.920">
    <property type="match status" value="1"/>
</dbReference>
<comment type="cofactor">
    <cofactor evidence="1">
        <name>thiamine diphosphate</name>
        <dbReference type="ChEBI" id="CHEBI:58937"/>
    </cofactor>
</comment>
<dbReference type="Gene3D" id="3.40.50.970">
    <property type="match status" value="1"/>
</dbReference>
<evidence type="ECO:0000256" key="3">
    <source>
        <dbReference type="ARBA" id="ARBA00023052"/>
    </source>
</evidence>
<dbReference type="InterPro" id="IPR005475">
    <property type="entry name" value="Transketolase-like_Pyr-bd"/>
</dbReference>
<dbReference type="InterPro" id="IPR029061">
    <property type="entry name" value="THDP-binding"/>
</dbReference>
<reference evidence="5 6" key="1">
    <citation type="journal article" date="2016" name="Nat. Commun.">
        <title>Thousands of microbial genomes shed light on interconnected biogeochemical processes in an aquifer system.</title>
        <authorList>
            <person name="Anantharaman K."/>
            <person name="Brown C.T."/>
            <person name="Hug L.A."/>
            <person name="Sharon I."/>
            <person name="Castelle C.J."/>
            <person name="Probst A.J."/>
            <person name="Thomas B.C."/>
            <person name="Singh A."/>
            <person name="Wilkins M.J."/>
            <person name="Karaoz U."/>
            <person name="Brodie E.L."/>
            <person name="Williams K.H."/>
            <person name="Hubbard S.S."/>
            <person name="Banfield J.F."/>
        </authorList>
    </citation>
    <scope>NUCLEOTIDE SEQUENCE [LARGE SCALE GENOMIC DNA]</scope>
</reference>
<dbReference type="STRING" id="1798515.A3B35_02195"/>
<dbReference type="SUPFAM" id="SSF52922">
    <property type="entry name" value="TK C-terminal domain-like"/>
    <property type="match status" value="1"/>
</dbReference>
<name>A0A1F6EWE7_9BACT</name>
<dbReference type="EMBL" id="MFMC01000002">
    <property type="protein sequence ID" value="OGG77947.1"/>
    <property type="molecule type" value="Genomic_DNA"/>
</dbReference>
<dbReference type="SUPFAM" id="SSF52518">
    <property type="entry name" value="Thiamin diphosphate-binding fold (THDP-binding)"/>
    <property type="match status" value="1"/>
</dbReference>
<feature type="domain" description="Transketolase-like pyrimidine-binding" evidence="4">
    <location>
        <begin position="6"/>
        <end position="178"/>
    </location>
</feature>
<evidence type="ECO:0000256" key="1">
    <source>
        <dbReference type="ARBA" id="ARBA00001964"/>
    </source>
</evidence>
<dbReference type="AlphaFoldDB" id="A0A1F6EWE7"/>
<organism evidence="5 6">
    <name type="scientific">Candidatus Kaiserbacteria bacterium RIFCSPLOWO2_01_FULL_54_24</name>
    <dbReference type="NCBI Taxonomy" id="1798515"/>
    <lineage>
        <taxon>Bacteria</taxon>
        <taxon>Candidatus Kaiseribacteriota</taxon>
    </lineage>
</organism>
<evidence type="ECO:0000313" key="6">
    <source>
        <dbReference type="Proteomes" id="UP000177215"/>
    </source>
</evidence>
<dbReference type="PANTHER" id="PTHR43257">
    <property type="entry name" value="PYRUVATE DEHYDROGENASE E1 COMPONENT BETA SUBUNIT"/>
    <property type="match status" value="1"/>
</dbReference>
<protein>
    <recommendedName>
        <fullName evidence="4">Transketolase-like pyrimidine-binding domain-containing protein</fullName>
    </recommendedName>
</protein>
<dbReference type="Pfam" id="PF02779">
    <property type="entry name" value="Transket_pyr"/>
    <property type="match status" value="1"/>
</dbReference>
<keyword evidence="3" id="KW-0786">Thiamine pyrophosphate</keyword>
<dbReference type="Pfam" id="PF02780">
    <property type="entry name" value="Transketolase_C"/>
    <property type="match status" value="1"/>
</dbReference>
<dbReference type="GO" id="GO:0016491">
    <property type="term" value="F:oxidoreductase activity"/>
    <property type="evidence" value="ECO:0007669"/>
    <property type="project" value="UniProtKB-KW"/>
</dbReference>
<sequence>MDDRILKTADAIREATDQVMAVDPSVYVIGLGVPQGAGGTTNGLKQKYPERIFDTPTSEAALTGMAVGSAIAGLHPIVHHDRVEFSLLAADQIFTQAAKWNYMFGGGGPVPIIFRVVIGRQWGNGPQHSQALYSLFGSVPGLKVVVPSSPTMAKGLLISAARDKNPVVMMESRWLYGIKEEVPAEMYEVPLDKAHIVQKGTDITVVGYGDALYTARQALTLLGEDAKHVELIDLVSINPIDHSTIHASIKKTGRLLTVDTTNGAFSVGSEIIAKAAQNRVGFIDAPRGLAAPDVPCPTPPSLSEFWYPTKVTIANAILEMLGKPPIDMQLSFEELHLPPTSTL</sequence>
<proteinExistence type="predicted"/>
<comment type="caution">
    <text evidence="5">The sequence shown here is derived from an EMBL/GenBank/DDBJ whole genome shotgun (WGS) entry which is preliminary data.</text>
</comment>
<dbReference type="PANTHER" id="PTHR43257:SF2">
    <property type="entry name" value="PYRUVATE DEHYDROGENASE E1 COMPONENT SUBUNIT BETA"/>
    <property type="match status" value="1"/>
</dbReference>
<dbReference type="SMART" id="SM00861">
    <property type="entry name" value="Transket_pyr"/>
    <property type="match status" value="1"/>
</dbReference>
<evidence type="ECO:0000256" key="2">
    <source>
        <dbReference type="ARBA" id="ARBA00023002"/>
    </source>
</evidence>
<dbReference type="InterPro" id="IPR033248">
    <property type="entry name" value="Transketolase_C"/>
</dbReference>
<evidence type="ECO:0000313" key="5">
    <source>
        <dbReference type="EMBL" id="OGG77947.1"/>
    </source>
</evidence>